<name>A0A382W8B6_9ZZZZ</name>
<evidence type="ECO:0000313" key="1">
    <source>
        <dbReference type="EMBL" id="SVD55052.1"/>
    </source>
</evidence>
<dbReference type="AlphaFoldDB" id="A0A382W8B6"/>
<protein>
    <submittedName>
        <fullName evidence="1">Uncharacterized protein</fullName>
    </submittedName>
</protein>
<feature type="non-terminal residue" evidence="1">
    <location>
        <position position="236"/>
    </location>
</feature>
<sequence>MRYPEFAMFPLLKFLSLRINFTLLGVAIFVLPHLCLASQAGSTPRLEEQLGKLFAAAEYVINQIDPAVYDLKALQQSIGTSAEELTQWVRSNTAWVPYQGALKGAQGTLLARQGNLVDRTLLLGSLLEAAGYDTQIGRAEASGALRNIMRQAVKAQGTRPGPEIPEEIPSDHVREIAQVTGLSEAEIWAGIEQQAKSAVRFEQEHIVTLEEHFNAIRHALETSLKPKSFEPWDDAL</sequence>
<accession>A0A382W8B6</accession>
<reference evidence="1" key="1">
    <citation type="submission" date="2018-05" db="EMBL/GenBank/DDBJ databases">
        <authorList>
            <person name="Lanie J.A."/>
            <person name="Ng W.-L."/>
            <person name="Kazmierczak K.M."/>
            <person name="Andrzejewski T.M."/>
            <person name="Davidsen T.M."/>
            <person name="Wayne K.J."/>
            <person name="Tettelin H."/>
            <person name="Glass J.I."/>
            <person name="Rusch D."/>
            <person name="Podicherti R."/>
            <person name="Tsui H.-C.T."/>
            <person name="Winkler M.E."/>
        </authorList>
    </citation>
    <scope>NUCLEOTIDE SEQUENCE</scope>
</reference>
<organism evidence="1">
    <name type="scientific">marine metagenome</name>
    <dbReference type="NCBI Taxonomy" id="408172"/>
    <lineage>
        <taxon>unclassified sequences</taxon>
        <taxon>metagenomes</taxon>
        <taxon>ecological metagenomes</taxon>
    </lineage>
</organism>
<gene>
    <name evidence="1" type="ORF">METZ01_LOCUS407906</name>
</gene>
<dbReference type="EMBL" id="UINC01157841">
    <property type="protein sequence ID" value="SVD55052.1"/>
    <property type="molecule type" value="Genomic_DNA"/>
</dbReference>
<proteinExistence type="predicted"/>